<proteinExistence type="predicted"/>
<protein>
    <submittedName>
        <fullName evidence="1">Uncharacterized protein</fullName>
    </submittedName>
</protein>
<organism evidence="1 2">
    <name type="scientific">Uabimicrobium amorphum</name>
    <dbReference type="NCBI Taxonomy" id="2596890"/>
    <lineage>
        <taxon>Bacteria</taxon>
        <taxon>Pseudomonadati</taxon>
        <taxon>Planctomycetota</taxon>
        <taxon>Candidatus Uabimicrobiia</taxon>
        <taxon>Candidatus Uabimicrobiales</taxon>
        <taxon>Candidatus Uabimicrobiaceae</taxon>
        <taxon>Candidatus Uabimicrobium</taxon>
    </lineage>
</organism>
<evidence type="ECO:0000313" key="1">
    <source>
        <dbReference type="EMBL" id="BBM86117.1"/>
    </source>
</evidence>
<dbReference type="Proteomes" id="UP000326354">
    <property type="component" value="Chromosome"/>
</dbReference>
<keyword evidence="2" id="KW-1185">Reference proteome</keyword>
<accession>A0A5S9IQZ5</accession>
<evidence type="ECO:0000313" key="2">
    <source>
        <dbReference type="Proteomes" id="UP000326354"/>
    </source>
</evidence>
<dbReference type="AlphaFoldDB" id="A0A5S9IQZ5"/>
<reference evidence="1 2" key="1">
    <citation type="submission" date="2019-08" db="EMBL/GenBank/DDBJ databases">
        <title>Complete genome sequence of Candidatus Uab amorphum.</title>
        <authorList>
            <person name="Shiratori T."/>
            <person name="Suzuki S."/>
            <person name="Kakizawa Y."/>
            <person name="Ishida K."/>
        </authorList>
    </citation>
    <scope>NUCLEOTIDE SEQUENCE [LARGE SCALE GENOMIC DNA]</scope>
    <source>
        <strain evidence="1 2">SRT547</strain>
    </source>
</reference>
<gene>
    <name evidence="1" type="ORF">UABAM_04503</name>
</gene>
<dbReference type="KEGG" id="uam:UABAM_04503"/>
<sequence>MKWQIVILLFLTVVLQAETTIWFREDIGSPIYKKCVFKKKKNQEQITESYYLLADKSTNTCILLYEHRVLLKDGNAYKQILYNHNNKQKISLQLAKDKINVQVVVGKNKNTNTMNRPQGNVYFPLSGRIYNHPDIFTQGKKFYIQVIPVPIREITVLKLLVEVLPKARIPNSRSDKLYFVAETKESGAVANRRVLYYDKSGTIVYSINKSQRDFVRKRISKPNISIQKIPKSTEEVSDKVKPIAPIASVLCREIYYSHAYPRNWERTDISPFSTAYKGKGGTIGAWTSTNKFSNNNALISSLLEKLGSSTFPFSKIESREDRKVFMGRSLFTESLIKCESDSGTKYILMLTVLRGGRNFAMVVFGNERQYKANWPTWINTLHSFVPNFN</sequence>
<name>A0A5S9IQZ5_UABAM</name>
<dbReference type="EMBL" id="AP019860">
    <property type="protein sequence ID" value="BBM86117.1"/>
    <property type="molecule type" value="Genomic_DNA"/>
</dbReference>
<dbReference type="RefSeq" id="WP_151970193.1">
    <property type="nucleotide sequence ID" value="NZ_AP019860.1"/>
</dbReference>